<dbReference type="SUPFAM" id="SSF48452">
    <property type="entry name" value="TPR-like"/>
    <property type="match status" value="1"/>
</dbReference>
<keyword evidence="2" id="KW-1133">Transmembrane helix</keyword>
<feature type="transmembrane region" description="Helical" evidence="2">
    <location>
        <begin position="1018"/>
        <end position="1041"/>
    </location>
</feature>
<reference evidence="3" key="1">
    <citation type="submission" date="2020-06" db="EMBL/GenBank/DDBJ databases">
        <authorList>
            <consortium name="Plant Systems Biology data submission"/>
        </authorList>
    </citation>
    <scope>NUCLEOTIDE SEQUENCE</scope>
    <source>
        <strain evidence="3">D6</strain>
    </source>
</reference>
<feature type="compositionally biased region" description="Polar residues" evidence="1">
    <location>
        <begin position="13"/>
        <end position="23"/>
    </location>
</feature>
<keyword evidence="2" id="KW-0472">Membrane</keyword>
<comment type="caution">
    <text evidence="3">The sequence shown here is derived from an EMBL/GenBank/DDBJ whole genome shotgun (WGS) entry which is preliminary data.</text>
</comment>
<evidence type="ECO:0000313" key="4">
    <source>
        <dbReference type="Proteomes" id="UP001153069"/>
    </source>
</evidence>
<dbReference type="OrthoDB" id="44201at2759"/>
<feature type="region of interest" description="Disordered" evidence="1">
    <location>
        <begin position="1"/>
        <end position="34"/>
    </location>
</feature>
<dbReference type="InterPro" id="IPR011990">
    <property type="entry name" value="TPR-like_helical_dom_sf"/>
</dbReference>
<keyword evidence="4" id="KW-1185">Reference proteome</keyword>
<feature type="transmembrane region" description="Helical" evidence="2">
    <location>
        <begin position="270"/>
        <end position="294"/>
    </location>
</feature>
<feature type="region of interest" description="Disordered" evidence="1">
    <location>
        <begin position="645"/>
        <end position="666"/>
    </location>
</feature>
<feature type="region of interest" description="Disordered" evidence="1">
    <location>
        <begin position="946"/>
        <end position="966"/>
    </location>
</feature>
<proteinExistence type="predicted"/>
<evidence type="ECO:0000256" key="2">
    <source>
        <dbReference type="SAM" id="Phobius"/>
    </source>
</evidence>
<name>A0A9N8HDQ1_9STRA</name>
<accession>A0A9N8HDQ1</accession>
<gene>
    <name evidence="3" type="ORF">SEMRO_268_G103650.1</name>
</gene>
<dbReference type="Proteomes" id="UP001153069">
    <property type="component" value="Unassembled WGS sequence"/>
</dbReference>
<organism evidence="3 4">
    <name type="scientific">Seminavis robusta</name>
    <dbReference type="NCBI Taxonomy" id="568900"/>
    <lineage>
        <taxon>Eukaryota</taxon>
        <taxon>Sar</taxon>
        <taxon>Stramenopiles</taxon>
        <taxon>Ochrophyta</taxon>
        <taxon>Bacillariophyta</taxon>
        <taxon>Bacillariophyceae</taxon>
        <taxon>Bacillariophycidae</taxon>
        <taxon>Naviculales</taxon>
        <taxon>Naviculaceae</taxon>
        <taxon>Seminavis</taxon>
    </lineage>
</organism>
<feature type="transmembrane region" description="Helical" evidence="2">
    <location>
        <begin position="1524"/>
        <end position="1548"/>
    </location>
</feature>
<evidence type="ECO:0000256" key="1">
    <source>
        <dbReference type="SAM" id="MobiDB-lite"/>
    </source>
</evidence>
<feature type="region of interest" description="Disordered" evidence="1">
    <location>
        <begin position="138"/>
        <end position="246"/>
    </location>
</feature>
<feature type="transmembrane region" description="Helical" evidence="2">
    <location>
        <begin position="801"/>
        <end position="824"/>
    </location>
</feature>
<feature type="compositionally biased region" description="Polar residues" evidence="1">
    <location>
        <begin position="237"/>
        <end position="246"/>
    </location>
</feature>
<keyword evidence="2" id="KW-0812">Transmembrane</keyword>
<evidence type="ECO:0000313" key="3">
    <source>
        <dbReference type="EMBL" id="CAB9506473.1"/>
    </source>
</evidence>
<feature type="compositionally biased region" description="Low complexity" evidence="1">
    <location>
        <begin position="166"/>
        <end position="179"/>
    </location>
</feature>
<sequence>MKSNSGIAMDEQNGPSKKATTTRSFHHDDPPRLPAIATTAIITKDEEKTGTIVEVPLTSYASTGSHNNSSSFLDVPSTASSVQFSLANTTTDSASGILSTGSSSNRSVFTFRSGIGKRSLDLRKLPIDTSLFLTSRISGSKSNKSSSDNSSSSNKPKDDKAAIGDNQQSSSQNQNNSSSTDPEDQQQPPQVMDHSDDTQHDDDDYDDEHANKSKSKSKDRPRKRRRRKPDDNNKKSTSTLKAAPTQESMARWCLRSTCLRSSLSLQSQMLLSFGVVSSLTIGIVMVICIVVSIVSGNKVHELTKDSLHEFSHEMEGKMVRYVAEALNSQLSPDDIVHILHDATVDRFVGYPNHPGYENDTLTPFRDVYTRNNIYPVKGPPALMDWELQPYTVTEENFTEHVQHKRRFNLYRAYKYFTTAAAAYNFPGSCNPEASMGDYDWYRDCTPANNNVTTGGVVHPVATSQHIYERASDLTPLLKAIYETTPNLRDLGICFANDGAGSCIQFPGVSINGTLSYISDGCDWMKSPNPYQPDRPIGTPEMIAKCHARGQIVYNREYNPMERPWCSQQALEPDTVHLVGPFPDAWNEQAQIVLLGQAIYDPLTLEFVACSFFDVTITYVQDTLLKSRVTPNSHVTITRFDDQGTVTASSAWNPTPEHHRPSHDEEADPEFLNDFLSLSNSQEEEEGKSNHKYGKQKNLQFDGPPAIHQLEIGVDQDGYRDFYEMIDYSQVWDPKEVRETYANLIRHDSGYLVAAYPLPPVPEEYNPLYRPHFVVIMSVSTEDVFKPVVRLQDYVDDQVAKLVYFSLVAALVGWGLMLVVIFVVSQTLTMPLKSMNQSTRAIVQNFAGNSERGIAYNAQQYYYHPMLTRCTPETEISHVVTQYEKMVQKFSGSSKMAKAVQERFTELANHFSFEHEFAELYQSRQDGSFAYGFDEVVLPTGNSSSSIITTSTTNSSSTACKKRSNDRHRKRNGAHLIHFGPIVTGSQAHLNPRKKKKKGNLTDVNATLVVKRGHLTSPLFVWIVVFIVTPLLITTITMSAIVTYNVSGELTEVIDSGKMEYVNMEKFSLSAAVTLRASWIAHTTEKSTSDLHVLSRYASWLLFDGLERRDSFTELATGAEECKVGKGSECPYLREVPCECERDPRSGTCLGGFDTFENYAFRYQQEPFFVCESTDTAENGDRNSSLSFPDLSNSPRTTAWWDDVTTVPGNEKGSLAGGYDTTYDRLRVLSAIPVFQTLYNQNSIQRSVLQSAVAMEADGMVVGFHGCAINFAAMPAFWQSTYDNHAHDLRPNLCPIGKFGFDPRCREWYDTGKKLAESKEAELFVAAPYTFEVGNFVGQTCTKPLIDPRTGEHVGQSFVDYRSDPIFDILDPKSTILGDGGYPMLIAVREDLDGANTLVGPGVEAQDGTLDDIEDLVLKNDLGCSEPECERHREEFRAVLNAMESGKTGTGSYSVRMDDGAEETMFIAYAPVKLKSYSPVNSSDFSRGVSESHYTIYYLGLTETETALVSAFDQVEDDINLTIDIGILVLCITIFLATFAVIYISYWVAISIAQPMLYLLGLIRQINDVNDDELLVEFDVAAGSLEVKSVASAMRTLHKIVKCANSAYFAGDIDKAYAVLTDAARLFKRLGNKKAMGVAYNNLGNTMLAMYRTAKGTGAGLYCGLTHTEIVLKGMSYFHESIQLGEKAYDEFYEAEGWSPSCLDFMQHLANRYFNRAMFLLTVKDDHENPKELEGLGMRDLQIARDMDVEIIDQGTEVGWKVNTVEKLYNVALNRARGHLLLLEMGFPDDWDLEELLEELFQSLKKEIKLKLHTSGLFHELSPAGRMQQVETELMRYKVLKGDLATASKIAIRMLMEDEFILPEAQVKAVQVLLSTTEDDISNVHLNRRLALYESWLQRAKGGCDRATASHDGEDGDDISEVVMMSVAKLSMSLSQIETDVAATSEEFRQAKKSSLLATTRGDVTMESFR</sequence>
<feature type="compositionally biased region" description="Basic residues" evidence="1">
    <location>
        <begin position="212"/>
        <end position="227"/>
    </location>
</feature>
<feature type="compositionally biased region" description="Low complexity" evidence="1">
    <location>
        <begin position="946"/>
        <end position="957"/>
    </location>
</feature>
<dbReference type="EMBL" id="CAICTM010000267">
    <property type="protein sequence ID" value="CAB9506473.1"/>
    <property type="molecule type" value="Genomic_DNA"/>
</dbReference>
<feature type="compositionally biased region" description="Low complexity" evidence="1">
    <location>
        <begin position="138"/>
        <end position="154"/>
    </location>
</feature>
<protein>
    <submittedName>
        <fullName evidence="3">Uncharacterized protein</fullName>
    </submittedName>
</protein>